<dbReference type="Gene3D" id="3.40.190.10">
    <property type="entry name" value="Periplasmic binding protein-like II"/>
    <property type="match status" value="2"/>
</dbReference>
<dbReference type="RefSeq" id="WP_188696279.1">
    <property type="nucleotide sequence ID" value="NZ_BMLY01000006.1"/>
</dbReference>
<dbReference type="EMBL" id="BMLY01000006">
    <property type="protein sequence ID" value="GGP27415.1"/>
    <property type="molecule type" value="Genomic_DNA"/>
</dbReference>
<dbReference type="PANTHER" id="PTHR30346">
    <property type="entry name" value="TRANSCRIPTIONAL DUAL REGULATOR HCAR-RELATED"/>
    <property type="match status" value="1"/>
</dbReference>
<evidence type="ECO:0000259" key="5">
    <source>
        <dbReference type="PROSITE" id="PS50931"/>
    </source>
</evidence>
<evidence type="ECO:0000313" key="6">
    <source>
        <dbReference type="EMBL" id="GGP27415.1"/>
    </source>
</evidence>
<evidence type="ECO:0000256" key="1">
    <source>
        <dbReference type="ARBA" id="ARBA00009437"/>
    </source>
</evidence>
<dbReference type="PANTHER" id="PTHR30346:SF0">
    <property type="entry name" value="HCA OPERON TRANSCRIPTIONAL ACTIVATOR HCAR"/>
    <property type="match status" value="1"/>
</dbReference>
<dbReference type="Pfam" id="PF03466">
    <property type="entry name" value="LysR_substrate"/>
    <property type="match status" value="1"/>
</dbReference>
<dbReference type="Proteomes" id="UP000621859">
    <property type="component" value="Unassembled WGS sequence"/>
</dbReference>
<protein>
    <submittedName>
        <fullName evidence="6">LysR family transcriptional regulator</fullName>
    </submittedName>
</protein>
<proteinExistence type="inferred from homology"/>
<dbReference type="CDD" id="cd08414">
    <property type="entry name" value="PBP2_LTTR_aromatics_like"/>
    <property type="match status" value="1"/>
</dbReference>
<reference evidence="7" key="1">
    <citation type="journal article" date="2019" name="Int. J. Syst. Evol. Microbiol.">
        <title>The Global Catalogue of Microorganisms (GCM) 10K type strain sequencing project: providing services to taxonomists for standard genome sequencing and annotation.</title>
        <authorList>
            <consortium name="The Broad Institute Genomics Platform"/>
            <consortium name="The Broad Institute Genome Sequencing Center for Infectious Disease"/>
            <person name="Wu L."/>
            <person name="Ma J."/>
        </authorList>
    </citation>
    <scope>NUCLEOTIDE SEQUENCE [LARGE SCALE GENOMIC DNA]</scope>
    <source>
        <strain evidence="7">CGMCC 1.8860</strain>
    </source>
</reference>
<dbReference type="SUPFAM" id="SSF46785">
    <property type="entry name" value="Winged helix' DNA-binding domain"/>
    <property type="match status" value="1"/>
</dbReference>
<sequence>MNMPALAALLGAQSFVPPAGTDKVNLLLLHAFHAVAAERNFAHAAVALRMSQPTLVRQVRELEDLISVPLVIRRQNAVLLTPAGEKLARELQQLFAQVRQSIAQVCDVDQLVSGCVNLGLSAAALTSTLPAQLSAAAATKPGLQFHYQELSPQAQIDALLSRELDAGFWYLSGDTAPRRLSHQLIQREPLCLALPADHALTAQPAVSLKQLAQLDMIHYETGEAFNNGFLNTVCLAHGFIPRVAHIVQSPLSALTLIGQGLGLALLPNGYRQVSMPGVAMRPLQETVNLQLHMVWDSHPAGTAAARWLSALLAD</sequence>
<dbReference type="SUPFAM" id="SSF53850">
    <property type="entry name" value="Periplasmic binding protein-like II"/>
    <property type="match status" value="1"/>
</dbReference>
<evidence type="ECO:0000256" key="4">
    <source>
        <dbReference type="ARBA" id="ARBA00023163"/>
    </source>
</evidence>
<comment type="caution">
    <text evidence="6">The sequence shown here is derived from an EMBL/GenBank/DDBJ whole genome shotgun (WGS) entry which is preliminary data.</text>
</comment>
<evidence type="ECO:0000256" key="2">
    <source>
        <dbReference type="ARBA" id="ARBA00023015"/>
    </source>
</evidence>
<keyword evidence="7" id="KW-1185">Reference proteome</keyword>
<organism evidence="6 7">
    <name type="scientific">Silvimonas amylolytica</name>
    <dbReference type="NCBI Taxonomy" id="449663"/>
    <lineage>
        <taxon>Bacteria</taxon>
        <taxon>Pseudomonadati</taxon>
        <taxon>Pseudomonadota</taxon>
        <taxon>Betaproteobacteria</taxon>
        <taxon>Neisseriales</taxon>
        <taxon>Chitinibacteraceae</taxon>
        <taxon>Silvimonas</taxon>
    </lineage>
</organism>
<gene>
    <name evidence="6" type="ORF">GCM10010971_32340</name>
</gene>
<dbReference type="InterPro" id="IPR005119">
    <property type="entry name" value="LysR_subst-bd"/>
</dbReference>
<dbReference type="InterPro" id="IPR036388">
    <property type="entry name" value="WH-like_DNA-bd_sf"/>
</dbReference>
<evidence type="ECO:0000256" key="3">
    <source>
        <dbReference type="ARBA" id="ARBA00023125"/>
    </source>
</evidence>
<accession>A0ABQ2PPS2</accession>
<feature type="domain" description="HTH lysR-type" evidence="5">
    <location>
        <begin position="24"/>
        <end position="81"/>
    </location>
</feature>
<comment type="similarity">
    <text evidence="1">Belongs to the LysR transcriptional regulatory family.</text>
</comment>
<dbReference type="InterPro" id="IPR000847">
    <property type="entry name" value="LysR_HTH_N"/>
</dbReference>
<keyword evidence="2" id="KW-0805">Transcription regulation</keyword>
<dbReference type="Gene3D" id="1.10.10.10">
    <property type="entry name" value="Winged helix-like DNA-binding domain superfamily/Winged helix DNA-binding domain"/>
    <property type="match status" value="1"/>
</dbReference>
<evidence type="ECO:0000313" key="7">
    <source>
        <dbReference type="Proteomes" id="UP000621859"/>
    </source>
</evidence>
<dbReference type="PROSITE" id="PS50931">
    <property type="entry name" value="HTH_LYSR"/>
    <property type="match status" value="1"/>
</dbReference>
<dbReference type="Pfam" id="PF00126">
    <property type="entry name" value="HTH_1"/>
    <property type="match status" value="1"/>
</dbReference>
<keyword evidence="3" id="KW-0238">DNA-binding</keyword>
<dbReference type="InterPro" id="IPR036390">
    <property type="entry name" value="WH_DNA-bd_sf"/>
</dbReference>
<keyword evidence="4" id="KW-0804">Transcription</keyword>
<name>A0ABQ2PPS2_9NEIS</name>